<evidence type="ECO:0000256" key="12">
    <source>
        <dbReference type="SAM" id="MobiDB-lite"/>
    </source>
</evidence>
<accession>A0A830HGK2</accession>
<evidence type="ECO:0000256" key="3">
    <source>
        <dbReference type="ARBA" id="ARBA00022555"/>
    </source>
</evidence>
<evidence type="ECO:0000313" key="15">
    <source>
        <dbReference type="Proteomes" id="UP000660262"/>
    </source>
</evidence>
<proteinExistence type="inferred from homology"/>
<evidence type="ECO:0000256" key="7">
    <source>
        <dbReference type="ARBA" id="ARBA00022801"/>
    </source>
</evidence>
<dbReference type="NCBIfam" id="NF008775">
    <property type="entry name" value="PRK11819.1"/>
    <property type="match status" value="1"/>
</dbReference>
<keyword evidence="10" id="KW-0694">RNA-binding</keyword>
<organism evidence="14 15">
    <name type="scientific">Pycnococcus provasolii</name>
    <dbReference type="NCBI Taxonomy" id="41880"/>
    <lineage>
        <taxon>Eukaryota</taxon>
        <taxon>Viridiplantae</taxon>
        <taxon>Chlorophyta</taxon>
        <taxon>Pseudoscourfieldiophyceae</taxon>
        <taxon>Pseudoscourfieldiales</taxon>
        <taxon>Pycnococcaceae</taxon>
        <taxon>Pycnococcus</taxon>
    </lineage>
</organism>
<keyword evidence="11" id="KW-0648">Protein biosynthesis</keyword>
<dbReference type="GO" id="GO:0045900">
    <property type="term" value="P:negative regulation of translational elongation"/>
    <property type="evidence" value="ECO:0007669"/>
    <property type="project" value="InterPro"/>
</dbReference>
<comment type="similarity">
    <text evidence="1">Belongs to the ABC transporter superfamily. ABCF family. Translational throttle EttA subfamily.</text>
</comment>
<keyword evidence="6" id="KW-0547">Nucleotide-binding</keyword>
<keyword evidence="15" id="KW-1185">Reference proteome</keyword>
<dbReference type="Gene3D" id="3.40.50.300">
    <property type="entry name" value="P-loop containing nucleotide triphosphate hydrolases"/>
    <property type="match status" value="2"/>
</dbReference>
<dbReference type="PANTHER" id="PTHR43858:SF1">
    <property type="entry name" value="ABC TRANSPORTER-RELATED PROTEIN"/>
    <property type="match status" value="1"/>
</dbReference>
<evidence type="ECO:0000259" key="13">
    <source>
        <dbReference type="PROSITE" id="PS50893"/>
    </source>
</evidence>
<evidence type="ECO:0000256" key="2">
    <source>
        <dbReference type="ARBA" id="ARBA00022490"/>
    </source>
</evidence>
<dbReference type="SUPFAM" id="SSF52540">
    <property type="entry name" value="P-loop containing nucleoside triphosphate hydrolases"/>
    <property type="match status" value="2"/>
</dbReference>
<dbReference type="InterPro" id="IPR022374">
    <property type="entry name" value="EttA"/>
</dbReference>
<protein>
    <recommendedName>
        <fullName evidence="13">ABC transporter domain-containing protein</fullName>
    </recommendedName>
</protein>
<gene>
    <name evidence="14" type="ORF">PPROV_000365200</name>
</gene>
<dbReference type="OrthoDB" id="6500128at2759"/>
<dbReference type="InterPro" id="IPR027417">
    <property type="entry name" value="P-loop_NTPase"/>
</dbReference>
<dbReference type="Proteomes" id="UP000660262">
    <property type="component" value="Unassembled WGS sequence"/>
</dbReference>
<evidence type="ECO:0000256" key="10">
    <source>
        <dbReference type="ARBA" id="ARBA00022884"/>
    </source>
</evidence>
<dbReference type="SMART" id="SM00382">
    <property type="entry name" value="AAA"/>
    <property type="match status" value="2"/>
</dbReference>
<reference evidence="14" key="1">
    <citation type="submission" date="2020-10" db="EMBL/GenBank/DDBJ databases">
        <title>Unveiling of a novel bifunctional photoreceptor, Dualchrome1, isolated from a cosmopolitan green alga.</title>
        <authorList>
            <person name="Suzuki S."/>
            <person name="Kawachi M."/>
        </authorList>
    </citation>
    <scope>NUCLEOTIDE SEQUENCE</scope>
    <source>
        <strain evidence="14">NIES 2893</strain>
    </source>
</reference>
<dbReference type="GO" id="GO:0019843">
    <property type="term" value="F:rRNA binding"/>
    <property type="evidence" value="ECO:0007669"/>
    <property type="project" value="UniProtKB-KW"/>
</dbReference>
<keyword evidence="2" id="KW-0963">Cytoplasm</keyword>
<dbReference type="GO" id="GO:0000049">
    <property type="term" value="F:tRNA binding"/>
    <property type="evidence" value="ECO:0007669"/>
    <property type="project" value="UniProtKB-KW"/>
</dbReference>
<dbReference type="Pfam" id="PF12848">
    <property type="entry name" value="ABC_tran_Xtn"/>
    <property type="match status" value="1"/>
</dbReference>
<sequence length="619" mass="67534">MSTALPRNVAAATRRAPACSRRMPAVYAGKKGKKGGGGGGGAGKPARKKNEVSEGRAYEQETRKTILSFGKLKKTVSGGKQVLKDVSLSMYLGAKIGVLGSNGAGKSTLMRIMAGVDKEFDGDYQVNDGIKIGYLAQEPPLDEGETVMENIEPALAEVRGMVKEFEEVSLAMGDPDADMDKLMNRMDELQNALDACNGWEVDRQLERAMDALRCPPGDALVENLSGGERRRVAICRLLLAAPDVLLLDEPTNHLDAASVAWLERFLAEFKGTVVAITHDRFFLDNVAGWILELDSGKGIPFEGNYSAWLESKANRLSAEKSQQAALKKSMETELEWIRSSAKGQQKKGKARATRYDELVSESAKYTRDAPLENIIIPTGPRLGDVVVNAKSLTKAYGDRLLIDNLNLDIPPGSIVGIIGANGAGKSTLFRMIVDEESPDSGELKVGETVAPMYVDQSREELNADETVFECISEGVDFVDLGGREINARAYCSWFNFKGNDQSKKVGSLSGGERNRLQLARTLKKAGNLLMLDEPTNDLDVDTLRCLEEAIENFAGTVMVVSHDRWFLNRIATHILAYEGDSNVVFYPGTYAEYEADVRARLGDKAADPSRITYRKLATA</sequence>
<dbReference type="Pfam" id="PF00005">
    <property type="entry name" value="ABC_tran"/>
    <property type="match status" value="2"/>
</dbReference>
<dbReference type="InterPro" id="IPR003439">
    <property type="entry name" value="ABC_transporter-like_ATP-bd"/>
</dbReference>
<name>A0A830HGK2_9CHLO</name>
<evidence type="ECO:0000256" key="5">
    <source>
        <dbReference type="ARBA" id="ARBA00022737"/>
    </source>
</evidence>
<evidence type="ECO:0000256" key="11">
    <source>
        <dbReference type="ARBA" id="ARBA00022917"/>
    </source>
</evidence>
<dbReference type="EMBL" id="BNJQ01000009">
    <property type="protein sequence ID" value="GHP04900.1"/>
    <property type="molecule type" value="Genomic_DNA"/>
</dbReference>
<keyword evidence="4" id="KW-0699">rRNA-binding</keyword>
<dbReference type="InterPro" id="IPR032781">
    <property type="entry name" value="ABC_tran_Xtn"/>
</dbReference>
<evidence type="ECO:0000256" key="8">
    <source>
        <dbReference type="ARBA" id="ARBA00022840"/>
    </source>
</evidence>
<dbReference type="CDD" id="cd03221">
    <property type="entry name" value="ABCF_EF-3"/>
    <property type="match status" value="2"/>
</dbReference>
<dbReference type="PANTHER" id="PTHR43858">
    <property type="entry name" value="ENERGY-DEPENDENT TRANSLATIONAL THROTTLE PROTEIN ETTA"/>
    <property type="match status" value="1"/>
</dbReference>
<keyword evidence="8" id="KW-0067">ATP-binding</keyword>
<dbReference type="GO" id="GO:0016887">
    <property type="term" value="F:ATP hydrolysis activity"/>
    <property type="evidence" value="ECO:0007669"/>
    <property type="project" value="InterPro"/>
</dbReference>
<dbReference type="PROSITE" id="PS00211">
    <property type="entry name" value="ABC_TRANSPORTER_1"/>
    <property type="match status" value="2"/>
</dbReference>
<comment type="caution">
    <text evidence="14">The sequence shown here is derived from an EMBL/GenBank/DDBJ whole genome shotgun (WGS) entry which is preliminary data.</text>
</comment>
<keyword evidence="5" id="KW-0677">Repeat</keyword>
<feature type="domain" description="ABC transporter" evidence="13">
    <location>
        <begin position="67"/>
        <end position="320"/>
    </location>
</feature>
<keyword evidence="9" id="KW-0810">Translation regulation</keyword>
<feature type="region of interest" description="Disordered" evidence="12">
    <location>
        <begin position="22"/>
        <end position="59"/>
    </location>
</feature>
<evidence type="ECO:0000313" key="14">
    <source>
        <dbReference type="EMBL" id="GHP04900.1"/>
    </source>
</evidence>
<dbReference type="PROSITE" id="PS50893">
    <property type="entry name" value="ABC_TRANSPORTER_2"/>
    <property type="match status" value="2"/>
</dbReference>
<dbReference type="FunFam" id="3.40.50.300:FF:000183">
    <property type="entry name" value="ABC transporter ATP-binding protein yjjK"/>
    <property type="match status" value="1"/>
</dbReference>
<keyword evidence="3" id="KW-0820">tRNA-binding</keyword>
<feature type="compositionally biased region" description="Basic and acidic residues" evidence="12">
    <location>
        <begin position="48"/>
        <end position="59"/>
    </location>
</feature>
<evidence type="ECO:0000256" key="1">
    <source>
        <dbReference type="ARBA" id="ARBA00005868"/>
    </source>
</evidence>
<dbReference type="GO" id="GO:0006412">
    <property type="term" value="P:translation"/>
    <property type="evidence" value="ECO:0007669"/>
    <property type="project" value="UniProtKB-KW"/>
</dbReference>
<evidence type="ECO:0000256" key="4">
    <source>
        <dbReference type="ARBA" id="ARBA00022730"/>
    </source>
</evidence>
<evidence type="ECO:0000256" key="6">
    <source>
        <dbReference type="ARBA" id="ARBA00022741"/>
    </source>
</evidence>
<keyword evidence="7" id="KW-0378">Hydrolase</keyword>
<dbReference type="HAMAP" id="MF_00847">
    <property type="entry name" value="EttA"/>
    <property type="match status" value="1"/>
</dbReference>
<dbReference type="NCBIfam" id="TIGR03719">
    <property type="entry name" value="ABC_ABC_ChvD"/>
    <property type="match status" value="1"/>
</dbReference>
<dbReference type="GO" id="GO:0005524">
    <property type="term" value="F:ATP binding"/>
    <property type="evidence" value="ECO:0007669"/>
    <property type="project" value="UniProtKB-KW"/>
</dbReference>
<evidence type="ECO:0000256" key="9">
    <source>
        <dbReference type="ARBA" id="ARBA00022845"/>
    </source>
</evidence>
<dbReference type="InterPro" id="IPR017871">
    <property type="entry name" value="ABC_transporter-like_CS"/>
</dbReference>
<dbReference type="InterPro" id="IPR003593">
    <property type="entry name" value="AAA+_ATPase"/>
</dbReference>
<dbReference type="AlphaFoldDB" id="A0A830HGK2"/>
<feature type="domain" description="ABC transporter" evidence="13">
    <location>
        <begin position="387"/>
        <end position="613"/>
    </location>
</feature>
<dbReference type="FunFam" id="3.40.50.300:FF:000011">
    <property type="entry name" value="Putative ABC transporter ATP-binding component"/>
    <property type="match status" value="1"/>
</dbReference>